<comment type="similarity">
    <text evidence="2">Belongs to the peptidase M20A family.</text>
</comment>
<dbReference type="Gene3D" id="3.30.70.360">
    <property type="match status" value="1"/>
</dbReference>
<dbReference type="SUPFAM" id="SSF55031">
    <property type="entry name" value="Bacterial exopeptidase dimerisation domain"/>
    <property type="match status" value="1"/>
</dbReference>
<evidence type="ECO:0000313" key="7">
    <source>
        <dbReference type="EMBL" id="TCP54050.1"/>
    </source>
</evidence>
<dbReference type="InterPro" id="IPR036264">
    <property type="entry name" value="Bact_exopeptidase_dim_dom"/>
</dbReference>
<name>A0A4R2QVH5_9PSEU</name>
<evidence type="ECO:0000256" key="1">
    <source>
        <dbReference type="ARBA" id="ARBA00001947"/>
    </source>
</evidence>
<gene>
    <name evidence="7" type="ORF">EV191_10390</name>
</gene>
<evidence type="ECO:0000256" key="5">
    <source>
        <dbReference type="ARBA" id="ARBA00022833"/>
    </source>
</evidence>
<dbReference type="EMBL" id="SLXQ01000003">
    <property type="protein sequence ID" value="TCP54050.1"/>
    <property type="molecule type" value="Genomic_DNA"/>
</dbReference>
<protein>
    <submittedName>
        <fullName evidence="7">Peptidase M20/M25/M40-like protein</fullName>
    </submittedName>
</protein>
<keyword evidence="4" id="KW-0378">Hydrolase</keyword>
<feature type="domain" description="Peptidase M20 dimerisation" evidence="6">
    <location>
        <begin position="15"/>
        <end position="116"/>
    </location>
</feature>
<comment type="cofactor">
    <cofactor evidence="1">
        <name>Zn(2+)</name>
        <dbReference type="ChEBI" id="CHEBI:29105"/>
    </cofactor>
</comment>
<evidence type="ECO:0000256" key="2">
    <source>
        <dbReference type="ARBA" id="ARBA00006247"/>
    </source>
</evidence>
<keyword evidence="3" id="KW-0479">Metal-binding</keyword>
<dbReference type="GO" id="GO:0016787">
    <property type="term" value="F:hydrolase activity"/>
    <property type="evidence" value="ECO:0007669"/>
    <property type="project" value="UniProtKB-KW"/>
</dbReference>
<dbReference type="AlphaFoldDB" id="A0A4R2QVH5"/>
<dbReference type="SUPFAM" id="SSF53187">
    <property type="entry name" value="Zn-dependent exopeptidases"/>
    <property type="match status" value="1"/>
</dbReference>
<accession>A0A4R2QVH5</accession>
<dbReference type="Proteomes" id="UP000294911">
    <property type="component" value="Unassembled WGS sequence"/>
</dbReference>
<dbReference type="Pfam" id="PF07687">
    <property type="entry name" value="M20_dimer"/>
    <property type="match status" value="1"/>
</dbReference>
<sequence>MAAQCRPRTQLSWATAEKGTSWLRISVHGTAGHAANPSNMDNALVTAAEVITRLATQQGEPVPAEQLTVTPTGVRGGIAINSIPELVEIDVDARTLPGQGRAEVVDELRTALGDLLDVVELDWLHELYTASAPSSTRLLDSVRRIADDLVPGTELVPSLVVGSTDAEYFRQAGARAYGFAMTSDYASPGEFAGMFHGANERIDVRSLELSTRLWEQLARTF</sequence>
<dbReference type="GO" id="GO:0046872">
    <property type="term" value="F:metal ion binding"/>
    <property type="evidence" value="ECO:0007669"/>
    <property type="project" value="UniProtKB-KW"/>
</dbReference>
<reference evidence="7 8" key="1">
    <citation type="submission" date="2019-03" db="EMBL/GenBank/DDBJ databases">
        <title>Genomic Encyclopedia of Type Strains, Phase IV (KMG-IV): sequencing the most valuable type-strain genomes for metagenomic binning, comparative biology and taxonomic classification.</title>
        <authorList>
            <person name="Goeker M."/>
        </authorList>
    </citation>
    <scope>NUCLEOTIDE SEQUENCE [LARGE SCALE GENOMIC DNA]</scope>
    <source>
        <strain evidence="7 8">DSM 45765</strain>
    </source>
</reference>
<evidence type="ECO:0000256" key="4">
    <source>
        <dbReference type="ARBA" id="ARBA00022801"/>
    </source>
</evidence>
<comment type="caution">
    <text evidence="7">The sequence shown here is derived from an EMBL/GenBank/DDBJ whole genome shotgun (WGS) entry which is preliminary data.</text>
</comment>
<evidence type="ECO:0000259" key="6">
    <source>
        <dbReference type="Pfam" id="PF07687"/>
    </source>
</evidence>
<dbReference type="PANTHER" id="PTHR43808:SF8">
    <property type="entry name" value="PEPTIDASE M20 DIMERISATION DOMAIN-CONTAINING PROTEIN"/>
    <property type="match status" value="1"/>
</dbReference>
<dbReference type="PANTHER" id="PTHR43808">
    <property type="entry name" value="ACETYLORNITHINE DEACETYLASE"/>
    <property type="match status" value="1"/>
</dbReference>
<organism evidence="7 8">
    <name type="scientific">Tamaricihabitans halophyticus</name>
    <dbReference type="NCBI Taxonomy" id="1262583"/>
    <lineage>
        <taxon>Bacteria</taxon>
        <taxon>Bacillati</taxon>
        <taxon>Actinomycetota</taxon>
        <taxon>Actinomycetes</taxon>
        <taxon>Pseudonocardiales</taxon>
        <taxon>Pseudonocardiaceae</taxon>
        <taxon>Tamaricihabitans</taxon>
    </lineage>
</organism>
<dbReference type="InterPro" id="IPR050072">
    <property type="entry name" value="Peptidase_M20A"/>
</dbReference>
<evidence type="ECO:0000313" key="8">
    <source>
        <dbReference type="Proteomes" id="UP000294911"/>
    </source>
</evidence>
<dbReference type="Gene3D" id="1.10.150.900">
    <property type="match status" value="1"/>
</dbReference>
<keyword evidence="8" id="KW-1185">Reference proteome</keyword>
<evidence type="ECO:0000256" key="3">
    <source>
        <dbReference type="ARBA" id="ARBA00022723"/>
    </source>
</evidence>
<dbReference type="InterPro" id="IPR011650">
    <property type="entry name" value="Peptidase_M20_dimer"/>
</dbReference>
<keyword evidence="5" id="KW-0862">Zinc</keyword>
<proteinExistence type="inferred from homology"/>